<dbReference type="GO" id="GO:0008984">
    <property type="term" value="F:protein-glutamate methylesterase activity"/>
    <property type="evidence" value="ECO:0007669"/>
    <property type="project" value="UniProtKB-UniRule"/>
</dbReference>
<dbReference type="GO" id="GO:0005737">
    <property type="term" value="C:cytoplasm"/>
    <property type="evidence" value="ECO:0007669"/>
    <property type="project" value="UniProtKB-SubCell"/>
</dbReference>
<dbReference type="InterPro" id="IPR001789">
    <property type="entry name" value="Sig_transdc_resp-reg_receiver"/>
</dbReference>
<dbReference type="SMART" id="SM00448">
    <property type="entry name" value="REC"/>
    <property type="match status" value="1"/>
</dbReference>
<feature type="compositionally biased region" description="Low complexity" evidence="8">
    <location>
        <begin position="269"/>
        <end position="281"/>
    </location>
</feature>
<keyword evidence="2 5" id="KW-0145">Chemotaxis</keyword>
<dbReference type="InterPro" id="IPR035909">
    <property type="entry name" value="CheB_C"/>
</dbReference>
<dbReference type="SUPFAM" id="SSF52172">
    <property type="entry name" value="CheY-like"/>
    <property type="match status" value="1"/>
</dbReference>
<dbReference type="GO" id="GO:0000156">
    <property type="term" value="F:phosphorelay response regulator activity"/>
    <property type="evidence" value="ECO:0007669"/>
    <property type="project" value="InterPro"/>
</dbReference>
<dbReference type="Proteomes" id="UP000078148">
    <property type="component" value="Chromosome"/>
</dbReference>
<evidence type="ECO:0000256" key="5">
    <source>
        <dbReference type="HAMAP-Rule" id="MF_00099"/>
    </source>
</evidence>
<comment type="subcellular location">
    <subcellularLocation>
        <location evidence="5">Cytoplasm</location>
    </subcellularLocation>
</comment>
<keyword evidence="5 7" id="KW-0597">Phosphoprotein</keyword>
<dbReference type="PROSITE" id="PS50110">
    <property type="entry name" value="RESPONSE_REGULATORY"/>
    <property type="match status" value="1"/>
</dbReference>
<dbReference type="GO" id="GO:0006935">
    <property type="term" value="P:chemotaxis"/>
    <property type="evidence" value="ECO:0007669"/>
    <property type="project" value="UniProtKB-UniRule"/>
</dbReference>
<evidence type="ECO:0000256" key="4">
    <source>
        <dbReference type="ARBA" id="ARBA00048267"/>
    </source>
</evidence>
<dbReference type="RefSeq" id="WP_060534467.1">
    <property type="nucleotide sequence ID" value="NZ_CP013023.1"/>
</dbReference>
<keyword evidence="1 5" id="KW-0963">Cytoplasm</keyword>
<dbReference type="KEGG" id="pbv:AR543_11330"/>
<dbReference type="EC" id="3.1.1.61" evidence="5"/>
<feature type="active site" evidence="5 6">
    <location>
        <position position="428"/>
    </location>
</feature>
<comment type="PTM">
    <text evidence="5">Phosphorylated by CheA. Phosphorylation of the N-terminal regulatory domain activates the methylesterase activity.</text>
</comment>
<comment type="catalytic activity">
    <reaction evidence="4 5">
        <text>[protein]-L-glutamate 5-O-methyl ester + H2O = L-glutamyl-[protein] + methanol + H(+)</text>
        <dbReference type="Rhea" id="RHEA:23236"/>
        <dbReference type="Rhea" id="RHEA-COMP:10208"/>
        <dbReference type="Rhea" id="RHEA-COMP:10311"/>
        <dbReference type="ChEBI" id="CHEBI:15377"/>
        <dbReference type="ChEBI" id="CHEBI:15378"/>
        <dbReference type="ChEBI" id="CHEBI:17790"/>
        <dbReference type="ChEBI" id="CHEBI:29973"/>
        <dbReference type="ChEBI" id="CHEBI:82795"/>
        <dbReference type="EC" id="3.1.1.61"/>
    </reaction>
</comment>
<feature type="domain" description="CheB-type methylesterase" evidence="10">
    <location>
        <begin position="293"/>
        <end position="485"/>
    </location>
</feature>
<dbReference type="PANTHER" id="PTHR42872">
    <property type="entry name" value="PROTEIN-GLUTAMATE METHYLESTERASE/PROTEIN-GLUTAMINE GLUTAMINASE"/>
    <property type="match status" value="1"/>
</dbReference>
<evidence type="ECO:0000313" key="11">
    <source>
        <dbReference type="EMBL" id="ANF96539.1"/>
    </source>
</evidence>
<dbReference type="GO" id="GO:0050568">
    <property type="term" value="F:protein-glutamine glutaminase activity"/>
    <property type="evidence" value="ECO:0007669"/>
    <property type="project" value="UniProtKB-UniRule"/>
</dbReference>
<evidence type="ECO:0000256" key="3">
    <source>
        <dbReference type="ARBA" id="ARBA00022801"/>
    </source>
</evidence>
<feature type="region of interest" description="Disordered" evidence="8">
    <location>
        <begin position="138"/>
        <end position="286"/>
    </location>
</feature>
<evidence type="ECO:0000256" key="6">
    <source>
        <dbReference type="PROSITE-ProRule" id="PRU00050"/>
    </source>
</evidence>
<dbReference type="SUPFAM" id="SSF52738">
    <property type="entry name" value="Methylesterase CheB, C-terminal domain"/>
    <property type="match status" value="1"/>
</dbReference>
<dbReference type="InterPro" id="IPR000673">
    <property type="entry name" value="Sig_transdc_resp-reg_Me-estase"/>
</dbReference>
<dbReference type="PROSITE" id="PS50122">
    <property type="entry name" value="CHEB"/>
    <property type="match status" value="1"/>
</dbReference>
<reference evidence="11 12" key="2">
    <citation type="journal article" date="2016" name="Int. J. Syst. Evol. Microbiol.">
        <title>Paenibacillus bovis sp. nov., isolated from raw yak (Bos grunniens) milk.</title>
        <authorList>
            <person name="Gao C."/>
            <person name="Han J."/>
            <person name="Liu Z."/>
            <person name="Xu X."/>
            <person name="Hang F."/>
            <person name="Wu Z."/>
        </authorList>
    </citation>
    <scope>NUCLEOTIDE SEQUENCE [LARGE SCALE GENOMIC DNA]</scope>
    <source>
        <strain evidence="11 12">BD3526</strain>
    </source>
</reference>
<sequence length="485" mass="52171">MATYKVLVVDDSPFMRKIVSDLIEADATFQVIDTANNGLEATQKVMELKPDVVTMDVEMPEMNGLEALKVIMAQRPVPVIMLSGINEQGMRETIMALENGAFDFIRKPSVSNSQDIEEVGQQLLRQLNTAVHVLERRRKRAEQKTMAADAAPSPSLPEVEKKREASIAPPPSQAAPQKSKPSIEDSSRRPQPGTLNPPPAGRPAPPLNNRLARPGRSEDPNPSRPAVPPKTVEPRSAAASPLKPAEPKVPKPPSAPANPLTRKEPEKPSVPSSSSSASSGPIVGKTSHTDVTAASIGKLVAVGCSTGGPRALKSFLEKIPANFPAPIVIVQHMPPNFTRSLAQRLNSLSQITVVEAEQGMPLQPGTAYIAPGGYHMTVVRSQGGYRIQLTQEPPRNGHRPSVDTLFASIRPFSDLQRYAVIMTGMGSDGAKEMKNLYDSGVIPTFAENEDTCVVYGMPRSAVELGCVNHLLPLPEIAPKLVQIVK</sequence>
<evidence type="ECO:0000256" key="7">
    <source>
        <dbReference type="PROSITE-ProRule" id="PRU00169"/>
    </source>
</evidence>
<dbReference type="AlphaFoldDB" id="A0A172ZG76"/>
<dbReference type="Pfam" id="PF01339">
    <property type="entry name" value="CheB_methylest"/>
    <property type="match status" value="1"/>
</dbReference>
<dbReference type="STRING" id="1616788.AR543_11330"/>
<dbReference type="Gene3D" id="3.40.50.180">
    <property type="entry name" value="Methylesterase CheB, C-terminal domain"/>
    <property type="match status" value="1"/>
</dbReference>
<name>A0A172ZG76_9BACL</name>
<evidence type="ECO:0000256" key="1">
    <source>
        <dbReference type="ARBA" id="ARBA00022490"/>
    </source>
</evidence>
<dbReference type="CDD" id="cd17541">
    <property type="entry name" value="REC_CheB-like"/>
    <property type="match status" value="1"/>
</dbReference>
<evidence type="ECO:0000313" key="12">
    <source>
        <dbReference type="Proteomes" id="UP000078148"/>
    </source>
</evidence>
<dbReference type="Gene3D" id="3.40.50.2300">
    <property type="match status" value="1"/>
</dbReference>
<comment type="catalytic activity">
    <reaction evidence="5">
        <text>L-glutaminyl-[protein] + H2O = L-glutamyl-[protein] + NH4(+)</text>
        <dbReference type="Rhea" id="RHEA:16441"/>
        <dbReference type="Rhea" id="RHEA-COMP:10207"/>
        <dbReference type="Rhea" id="RHEA-COMP:10208"/>
        <dbReference type="ChEBI" id="CHEBI:15377"/>
        <dbReference type="ChEBI" id="CHEBI:28938"/>
        <dbReference type="ChEBI" id="CHEBI:29973"/>
        <dbReference type="ChEBI" id="CHEBI:30011"/>
        <dbReference type="EC" id="3.5.1.44"/>
    </reaction>
</comment>
<gene>
    <name evidence="5" type="primary">cheB</name>
    <name evidence="11" type="ORF">AR543_11330</name>
</gene>
<feature type="modified residue" description="4-aspartylphosphate" evidence="5 7">
    <location>
        <position position="56"/>
    </location>
</feature>
<reference evidence="12" key="1">
    <citation type="submission" date="2015-10" db="EMBL/GenBank/DDBJ databases">
        <title>Genome of Paenibacillus bovis sp. nov.</title>
        <authorList>
            <person name="Wu Z."/>
            <person name="Gao C."/>
            <person name="Liu Z."/>
            <person name="Zheng H."/>
        </authorList>
    </citation>
    <scope>NUCLEOTIDE SEQUENCE [LARGE SCALE GENOMIC DNA]</scope>
    <source>
        <strain evidence="12">BD3526</strain>
    </source>
</reference>
<accession>A0A172ZG76</accession>
<dbReference type="CDD" id="cd16432">
    <property type="entry name" value="CheB_Rec"/>
    <property type="match status" value="1"/>
</dbReference>
<feature type="domain" description="Response regulatory" evidence="9">
    <location>
        <begin position="5"/>
        <end position="122"/>
    </location>
</feature>
<keyword evidence="3 5" id="KW-0378">Hydrolase</keyword>
<proteinExistence type="inferred from homology"/>
<feature type="compositionally biased region" description="Pro residues" evidence="8">
    <location>
        <begin position="195"/>
        <end position="206"/>
    </location>
</feature>
<dbReference type="OrthoDB" id="9793421at2"/>
<dbReference type="EC" id="3.5.1.44" evidence="5"/>
<dbReference type="PANTHER" id="PTHR42872:SF6">
    <property type="entry name" value="PROTEIN-GLUTAMATE METHYLESTERASE_PROTEIN-GLUTAMINE GLUTAMINASE"/>
    <property type="match status" value="1"/>
</dbReference>
<comment type="domain">
    <text evidence="5">Contains a C-terminal catalytic domain, and an N-terminal region which modulates catalytic activity.</text>
</comment>
<protein>
    <recommendedName>
        <fullName evidence="5">Protein-glutamate methylesterase/protein-glutamine glutaminase</fullName>
        <ecNumber evidence="5">3.1.1.61</ecNumber>
        <ecNumber evidence="5">3.5.1.44</ecNumber>
    </recommendedName>
</protein>
<comment type="function">
    <text evidence="5">Involved in chemotaxis. Part of a chemotaxis signal transduction system that modulates chemotaxis in response to various stimuli. Catalyzes the demethylation of specific methylglutamate residues introduced into the chemoreceptors (methyl-accepting chemotaxis proteins or MCP) by CheR. Also mediates the irreversible deamidation of specific glutamine residues to glutamic acid.</text>
</comment>
<dbReference type="Pfam" id="PF00072">
    <property type="entry name" value="Response_reg"/>
    <property type="match status" value="1"/>
</dbReference>
<feature type="active site" evidence="5 6">
    <location>
        <position position="305"/>
    </location>
</feature>
<evidence type="ECO:0000259" key="9">
    <source>
        <dbReference type="PROSITE" id="PS50110"/>
    </source>
</evidence>
<keyword evidence="12" id="KW-1185">Reference proteome</keyword>
<evidence type="ECO:0000256" key="2">
    <source>
        <dbReference type="ARBA" id="ARBA00022500"/>
    </source>
</evidence>
<organism evidence="11 12">
    <name type="scientific">Paenibacillus bovis</name>
    <dbReference type="NCBI Taxonomy" id="1616788"/>
    <lineage>
        <taxon>Bacteria</taxon>
        <taxon>Bacillati</taxon>
        <taxon>Bacillota</taxon>
        <taxon>Bacilli</taxon>
        <taxon>Bacillales</taxon>
        <taxon>Paenibacillaceae</taxon>
        <taxon>Paenibacillus</taxon>
    </lineage>
</organism>
<dbReference type="InterPro" id="IPR011006">
    <property type="entry name" value="CheY-like_superfamily"/>
</dbReference>
<dbReference type="InterPro" id="IPR008248">
    <property type="entry name" value="CheB-like"/>
</dbReference>
<evidence type="ECO:0000259" key="10">
    <source>
        <dbReference type="PROSITE" id="PS50122"/>
    </source>
</evidence>
<feature type="active site" evidence="5 6">
    <location>
        <position position="332"/>
    </location>
</feature>
<comment type="similarity">
    <text evidence="5">Belongs to the CheB family.</text>
</comment>
<dbReference type="HAMAP" id="MF_00099">
    <property type="entry name" value="CheB_chemtxs"/>
    <property type="match status" value="1"/>
</dbReference>
<evidence type="ECO:0000256" key="8">
    <source>
        <dbReference type="SAM" id="MobiDB-lite"/>
    </source>
</evidence>
<dbReference type="EMBL" id="CP013023">
    <property type="protein sequence ID" value="ANF96539.1"/>
    <property type="molecule type" value="Genomic_DNA"/>
</dbReference>